<feature type="transmembrane region" description="Helical" evidence="1">
    <location>
        <begin position="155"/>
        <end position="174"/>
    </location>
</feature>
<keyword evidence="3" id="KW-1185">Reference proteome</keyword>
<protein>
    <submittedName>
        <fullName evidence="2">Uncharacterized protein</fullName>
    </submittedName>
</protein>
<dbReference type="RefSeq" id="WP_133218513.1">
    <property type="nucleotide sequence ID" value="NZ_NRSG01000032.1"/>
</dbReference>
<evidence type="ECO:0000313" key="2">
    <source>
        <dbReference type="EMBL" id="MBK1657928.1"/>
    </source>
</evidence>
<feature type="transmembrane region" description="Helical" evidence="1">
    <location>
        <begin position="29"/>
        <end position="49"/>
    </location>
</feature>
<keyword evidence="1" id="KW-1133">Transmembrane helix</keyword>
<name>A0ABS1CUA1_9PROT</name>
<keyword evidence="1" id="KW-0812">Transmembrane</keyword>
<comment type="caution">
    <text evidence="2">The sequence shown here is derived from an EMBL/GenBank/DDBJ whole genome shotgun (WGS) entry which is preliminary data.</text>
</comment>
<dbReference type="Proteomes" id="UP000697995">
    <property type="component" value="Unassembled WGS sequence"/>
</dbReference>
<proteinExistence type="predicted"/>
<gene>
    <name evidence="2" type="ORF">CKO45_06750</name>
</gene>
<organism evidence="2 3">
    <name type="scientific">Paracraurococcus ruber</name>
    <dbReference type="NCBI Taxonomy" id="77675"/>
    <lineage>
        <taxon>Bacteria</taxon>
        <taxon>Pseudomonadati</taxon>
        <taxon>Pseudomonadota</taxon>
        <taxon>Alphaproteobacteria</taxon>
        <taxon>Acetobacterales</taxon>
        <taxon>Roseomonadaceae</taxon>
        <taxon>Paracraurococcus</taxon>
    </lineage>
</organism>
<sequence length="372" mass="40581">MDRILTGLNVMLGLMPGLRATADNSLQVVAFWLLLLVVPLFSLLAVVGVRTLVANRQKALDACYPDLAGSTYRRLFDGSRVKARPFDYVAPLLFLFALNFFLVVILVADAPTPEGLVDAKHYLMLCGPRCILPAQGEGVTPADVLAFRQYQTGTLVVVGFAFLGWICWALVTIFDRSTSLQILPSTFRKITIRLALAVLVAVTLRHGLPDVSVALIGFGVGMFPQRGIAWLEGAFNRLIQAEQRSEAFALELVQGISRGVTFRLQEVGIDDAVDLAHANPFLLYDSSGYQMSEIVDWIAQAQLLVLAQSEAFQALQRDGIRTVFDVMRRLAGPSPGPLPGTPAAGLTRDLIPGRPEYERLAEVYRAIGGTLP</sequence>
<dbReference type="EMBL" id="NRSG01000032">
    <property type="protein sequence ID" value="MBK1657928.1"/>
    <property type="molecule type" value="Genomic_DNA"/>
</dbReference>
<evidence type="ECO:0000313" key="3">
    <source>
        <dbReference type="Proteomes" id="UP000697995"/>
    </source>
</evidence>
<feature type="transmembrane region" description="Helical" evidence="1">
    <location>
        <begin position="186"/>
        <end position="205"/>
    </location>
</feature>
<accession>A0ABS1CUA1</accession>
<evidence type="ECO:0000256" key="1">
    <source>
        <dbReference type="SAM" id="Phobius"/>
    </source>
</evidence>
<feature type="transmembrane region" description="Helical" evidence="1">
    <location>
        <begin position="88"/>
        <end position="108"/>
    </location>
</feature>
<keyword evidence="1" id="KW-0472">Membrane</keyword>
<reference evidence="2 3" key="1">
    <citation type="journal article" date="2020" name="Microorganisms">
        <title>Osmotic Adaptation and Compatible Solute Biosynthesis of Phototrophic Bacteria as Revealed from Genome Analyses.</title>
        <authorList>
            <person name="Imhoff J.F."/>
            <person name="Rahn T."/>
            <person name="Kunzel S."/>
            <person name="Keller A."/>
            <person name="Neulinger S.C."/>
        </authorList>
    </citation>
    <scope>NUCLEOTIDE SEQUENCE [LARGE SCALE GENOMIC DNA]</scope>
    <source>
        <strain evidence="2 3">DSM 15382</strain>
    </source>
</reference>